<reference evidence="1 2" key="1">
    <citation type="journal article" date="2011" name="MBio">
        <title>Evidence of a dominant lineage of Vibrio cholerae-specific lytic bacteriophages shed by cholera patients over a 10-year period in Dhaka, Bangladesh.</title>
        <authorList>
            <person name="Seed K.D."/>
            <person name="Bodi K.L."/>
            <person name="Kropinski A.M."/>
            <person name="Ackermann H.W."/>
            <person name="Calderwood S.B."/>
            <person name="Qadri F."/>
            <person name="Camilli A."/>
        </authorList>
    </citation>
    <scope>NUCLEOTIDE SEQUENCE [LARGE SCALE GENOMIC DNA]</scope>
</reference>
<accession>F1D1I9</accession>
<dbReference type="EMBL" id="HQ641347">
    <property type="protein sequence ID" value="ADX87983.1"/>
    <property type="molecule type" value="Genomic_DNA"/>
</dbReference>
<evidence type="ECO:0000313" key="1">
    <source>
        <dbReference type="EMBL" id="ADX87983.1"/>
    </source>
</evidence>
<organism evidence="1 2">
    <name type="scientific">Vibrio phage ICP1</name>
    <dbReference type="NCBI Taxonomy" id="979525"/>
    <lineage>
        <taxon>Viruses</taxon>
        <taxon>Duplodnaviria</taxon>
        <taxon>Heunggongvirae</taxon>
        <taxon>Uroviricota</taxon>
        <taxon>Caudoviricetes</taxon>
        <taxon>Mohonavirus</taxon>
        <taxon>Mohonavirus ICP1</taxon>
    </lineage>
</organism>
<dbReference type="GeneID" id="10228646"/>
<dbReference type="OrthoDB" id="38560at10239"/>
<sequence>MISQKYIDREKLIWKLMCTNDEGDDNSHKVISYFVKKSHGQTIDITGKVYQPKKVEFVKLVNSAWALAQWDDVIHTKKGDIRKKYVDKVLSMSDTYLALGHYLEQVRCEGTKNALLSWQEFYLLKGE</sequence>
<gene>
    <name evidence="1" type="primary">ORF166</name>
</gene>
<dbReference type="RefSeq" id="YP_004251108.1">
    <property type="nucleotide sequence ID" value="NC_015157.1"/>
</dbReference>
<protein>
    <submittedName>
        <fullName evidence="1">Uncharacterized protein ORF166</fullName>
    </submittedName>
</protein>
<keyword evidence="2" id="KW-1185">Reference proteome</keyword>
<dbReference type="KEGG" id="vg:10228646"/>
<name>F1D1I9_9CAUD</name>
<proteinExistence type="predicted"/>
<evidence type="ECO:0000313" key="2">
    <source>
        <dbReference type="Proteomes" id="UP000007502"/>
    </source>
</evidence>
<dbReference type="Proteomes" id="UP000007502">
    <property type="component" value="Segment"/>
</dbReference>